<dbReference type="EMBL" id="PECK01000007">
    <property type="protein sequence ID" value="TDZ93093.1"/>
    <property type="molecule type" value="Genomic_DNA"/>
</dbReference>
<evidence type="ECO:0000313" key="2">
    <source>
        <dbReference type="EMBL" id="TDZ93093.1"/>
    </source>
</evidence>
<evidence type="ECO:0000313" key="4">
    <source>
        <dbReference type="Proteomes" id="UP000294844"/>
    </source>
</evidence>
<keyword evidence="4" id="KW-1185">Reference proteome</keyword>
<gene>
    <name evidence="2" type="primary">adhT</name>
    <name evidence="3" type="ORF">CCUG60883_00747</name>
    <name evidence="2" type="ORF">CCUG60885_03597</name>
</gene>
<dbReference type="InterPro" id="IPR011032">
    <property type="entry name" value="GroES-like_sf"/>
</dbReference>
<dbReference type="InterPro" id="IPR036291">
    <property type="entry name" value="NAD(P)-bd_dom_sf"/>
</dbReference>
<dbReference type="InterPro" id="IPR050700">
    <property type="entry name" value="YIM1/Zinc_Alcohol_DH_Fams"/>
</dbReference>
<dbReference type="Pfam" id="PF08240">
    <property type="entry name" value="ADH_N"/>
    <property type="match status" value="1"/>
</dbReference>
<name>A0A4R8SCQ7_9MYCO</name>
<dbReference type="InterPro" id="IPR013154">
    <property type="entry name" value="ADH-like_N"/>
</dbReference>
<keyword evidence="2" id="KW-0560">Oxidoreductase</keyword>
<accession>A0A4R8SCQ7</accession>
<dbReference type="Gene3D" id="3.90.180.10">
    <property type="entry name" value="Medium-chain alcohol dehydrogenases, catalytic domain"/>
    <property type="match status" value="1"/>
</dbReference>
<organism evidence="2 5">
    <name type="scientific">Mycobacteroides salmoniphilum</name>
    <dbReference type="NCBI Taxonomy" id="404941"/>
    <lineage>
        <taxon>Bacteria</taxon>
        <taxon>Bacillati</taxon>
        <taxon>Actinomycetota</taxon>
        <taxon>Actinomycetes</taxon>
        <taxon>Mycobacteriales</taxon>
        <taxon>Mycobacteriaceae</taxon>
        <taxon>Mycobacteroides</taxon>
    </lineage>
</organism>
<dbReference type="InterPro" id="IPR013149">
    <property type="entry name" value="ADH-like_C"/>
</dbReference>
<comment type="caution">
    <text evidence="2">The sequence shown here is derived from an EMBL/GenBank/DDBJ whole genome shotgun (WGS) entry which is preliminary data.</text>
</comment>
<dbReference type="PANTHER" id="PTHR11695:SF294">
    <property type="entry name" value="RETICULON-4-INTERACTING PROTEIN 1, MITOCHONDRIAL"/>
    <property type="match status" value="1"/>
</dbReference>
<evidence type="ECO:0000313" key="3">
    <source>
        <dbReference type="EMBL" id="TEA07684.1"/>
    </source>
</evidence>
<dbReference type="SUPFAM" id="SSF51735">
    <property type="entry name" value="NAD(P)-binding Rossmann-fold domains"/>
    <property type="match status" value="1"/>
</dbReference>
<dbReference type="Gene3D" id="3.40.50.720">
    <property type="entry name" value="NAD(P)-binding Rossmann-like Domain"/>
    <property type="match status" value="1"/>
</dbReference>
<reference evidence="4 5" key="1">
    <citation type="journal article" date="2019" name="Sci. Rep.">
        <title>Extended insight into the Mycobacterium chelonae-abscessus complex through whole genome sequencing of Mycobacterium salmoniphilum outbreak and Mycobacterium salmoniphilum-like strains.</title>
        <authorList>
            <person name="Behra P.R.K."/>
            <person name="Das S."/>
            <person name="Pettersson B.M.F."/>
            <person name="Shirreff L."/>
            <person name="DuCote T."/>
            <person name="Jacobsson K.G."/>
            <person name="Ennis D.G."/>
            <person name="Kirsebom L.A."/>
        </authorList>
    </citation>
    <scope>NUCLEOTIDE SEQUENCE [LARGE SCALE GENOMIC DNA]</scope>
    <source>
        <strain evidence="3 4">CCUG 60883</strain>
        <strain evidence="2 5">CCUG 60885</strain>
    </source>
</reference>
<evidence type="ECO:0000259" key="1">
    <source>
        <dbReference type="SMART" id="SM00829"/>
    </source>
</evidence>
<dbReference type="InterPro" id="IPR020843">
    <property type="entry name" value="ER"/>
</dbReference>
<dbReference type="Proteomes" id="UP000294844">
    <property type="component" value="Unassembled WGS sequence"/>
</dbReference>
<dbReference type="CDD" id="cd05289">
    <property type="entry name" value="MDR_like_2"/>
    <property type="match status" value="1"/>
</dbReference>
<dbReference type="EMBL" id="PECM01000004">
    <property type="protein sequence ID" value="TEA07684.1"/>
    <property type="molecule type" value="Genomic_DNA"/>
</dbReference>
<dbReference type="AlphaFoldDB" id="A0A4R8SCQ7"/>
<dbReference type="SMART" id="SM00829">
    <property type="entry name" value="PKS_ER"/>
    <property type="match status" value="1"/>
</dbReference>
<dbReference type="SUPFAM" id="SSF50129">
    <property type="entry name" value="GroES-like"/>
    <property type="match status" value="1"/>
</dbReference>
<dbReference type="GO" id="GO:0004022">
    <property type="term" value="F:alcohol dehydrogenase (NAD+) activity"/>
    <property type="evidence" value="ECO:0007669"/>
    <property type="project" value="UniProtKB-EC"/>
</dbReference>
<dbReference type="EC" id="1.1.1.1" evidence="2"/>
<dbReference type="PANTHER" id="PTHR11695">
    <property type="entry name" value="ALCOHOL DEHYDROGENASE RELATED"/>
    <property type="match status" value="1"/>
</dbReference>
<sequence>MPAISDAKVMKAIVAEQSAEGTGLSLAKMSYPHAAENDVIVRVHAAGFTPGELDWPGTWADRSGRGRSPSIPGHEVAGVVAELGYGTTGLTVGQRVLGITDWTRNGTLAEYVAVEARNLAPLSADVDYAAAAALPISGLTAWQGLFVHGQIAAGQSVLIHGAAGAVGSVAVQLAHEAGAHVIGTGRTGQRDEVLDLKADDFFDLTTDRLDDIGKVDVVFDVIGGEILDRSAQLVRAGGSLVTIAEPPRVIPEGARAIFFVVEADRAQLALLEHKLREGRIRQNIGSVLPLEDAPSAFDPDRKTPGKTIIQVVAT</sequence>
<dbReference type="Pfam" id="PF00107">
    <property type="entry name" value="ADH_zinc_N"/>
    <property type="match status" value="1"/>
</dbReference>
<dbReference type="Proteomes" id="UP000295685">
    <property type="component" value="Unassembled WGS sequence"/>
</dbReference>
<feature type="domain" description="Enoyl reductase (ER)" evidence="1">
    <location>
        <begin position="21"/>
        <end position="309"/>
    </location>
</feature>
<protein>
    <submittedName>
        <fullName evidence="2">Alcohol dehydrogenase</fullName>
        <ecNumber evidence="2">1.1.1.1</ecNumber>
    </submittedName>
</protein>
<evidence type="ECO:0000313" key="5">
    <source>
        <dbReference type="Proteomes" id="UP000295685"/>
    </source>
</evidence>
<proteinExistence type="predicted"/>